<gene>
    <name evidence="7" type="ORF">BDV29DRAFT_165303</name>
</gene>
<dbReference type="EMBL" id="ML732153">
    <property type="protein sequence ID" value="KAB8079044.1"/>
    <property type="molecule type" value="Genomic_DNA"/>
</dbReference>
<evidence type="ECO:0000256" key="5">
    <source>
        <dbReference type="ARBA" id="ARBA00023242"/>
    </source>
</evidence>
<feature type="domain" description="Zn(2)-C6 fungal-type" evidence="6">
    <location>
        <begin position="70"/>
        <end position="101"/>
    </location>
</feature>
<evidence type="ECO:0000256" key="4">
    <source>
        <dbReference type="ARBA" id="ARBA00023163"/>
    </source>
</evidence>
<dbReference type="PROSITE" id="PS50048">
    <property type="entry name" value="ZN2_CY6_FUNGAL_2"/>
    <property type="match status" value="1"/>
</dbReference>
<dbReference type="PROSITE" id="PS00463">
    <property type="entry name" value="ZN2_CY6_FUNGAL_1"/>
    <property type="match status" value="1"/>
</dbReference>
<keyword evidence="5" id="KW-0539">Nucleus</keyword>
<dbReference type="Pfam" id="PF00172">
    <property type="entry name" value="Zn_clus"/>
    <property type="match status" value="1"/>
</dbReference>
<evidence type="ECO:0000256" key="1">
    <source>
        <dbReference type="ARBA" id="ARBA00004123"/>
    </source>
</evidence>
<dbReference type="OrthoDB" id="10261408at2759"/>
<evidence type="ECO:0000259" key="6">
    <source>
        <dbReference type="PROSITE" id="PS50048"/>
    </source>
</evidence>
<reference evidence="7 8" key="1">
    <citation type="submission" date="2019-04" db="EMBL/GenBank/DDBJ databases">
        <title>Friends and foes A comparative genomics study of 23 Aspergillus species from section Flavi.</title>
        <authorList>
            <consortium name="DOE Joint Genome Institute"/>
            <person name="Kjaerbolling I."/>
            <person name="Vesth T."/>
            <person name="Frisvad J.C."/>
            <person name="Nybo J.L."/>
            <person name="Theobald S."/>
            <person name="Kildgaard S."/>
            <person name="Isbrandt T."/>
            <person name="Kuo A."/>
            <person name="Sato A."/>
            <person name="Lyhne E.K."/>
            <person name="Kogle M.E."/>
            <person name="Wiebenga A."/>
            <person name="Kun R.S."/>
            <person name="Lubbers R.J."/>
            <person name="Makela M.R."/>
            <person name="Barry K."/>
            <person name="Chovatia M."/>
            <person name="Clum A."/>
            <person name="Daum C."/>
            <person name="Haridas S."/>
            <person name="He G."/>
            <person name="LaButti K."/>
            <person name="Lipzen A."/>
            <person name="Mondo S."/>
            <person name="Riley R."/>
            <person name="Salamov A."/>
            <person name="Simmons B.A."/>
            <person name="Magnuson J.K."/>
            <person name="Henrissat B."/>
            <person name="Mortensen U.H."/>
            <person name="Larsen T.O."/>
            <person name="Devries R.P."/>
            <person name="Grigoriev I.V."/>
            <person name="Machida M."/>
            <person name="Baker S.E."/>
            <person name="Andersen M.R."/>
        </authorList>
    </citation>
    <scope>NUCLEOTIDE SEQUENCE [LARGE SCALE GENOMIC DNA]</scope>
    <source>
        <strain evidence="7 8">CBS 151.66</strain>
    </source>
</reference>
<dbReference type="SUPFAM" id="SSF57701">
    <property type="entry name" value="Zn2/Cys6 DNA-binding domain"/>
    <property type="match status" value="1"/>
</dbReference>
<evidence type="ECO:0000256" key="3">
    <source>
        <dbReference type="ARBA" id="ARBA00023125"/>
    </source>
</evidence>
<dbReference type="InterPro" id="IPR036864">
    <property type="entry name" value="Zn2-C6_fun-type_DNA-bd_sf"/>
</dbReference>
<dbReference type="GO" id="GO:0008270">
    <property type="term" value="F:zinc ion binding"/>
    <property type="evidence" value="ECO:0007669"/>
    <property type="project" value="InterPro"/>
</dbReference>
<dbReference type="Gene3D" id="4.10.240.10">
    <property type="entry name" value="Zn(2)-C6 fungal-type DNA-binding domain"/>
    <property type="match status" value="1"/>
</dbReference>
<protein>
    <recommendedName>
        <fullName evidence="6">Zn(2)-C6 fungal-type domain-containing protein</fullName>
    </recommendedName>
</protein>
<keyword evidence="8" id="KW-1185">Reference proteome</keyword>
<dbReference type="Proteomes" id="UP000326565">
    <property type="component" value="Unassembled WGS sequence"/>
</dbReference>
<dbReference type="InterPro" id="IPR001138">
    <property type="entry name" value="Zn2Cys6_DnaBD"/>
</dbReference>
<name>A0A5N5XHL6_9EURO</name>
<dbReference type="InterPro" id="IPR050613">
    <property type="entry name" value="Sec_Metabolite_Reg"/>
</dbReference>
<sequence>MLNFALLYNYNLECTCTCCSEFIHAWYYHGIIGQTAVFRIAVTITMNTSSDSPSSSGGPRTEKKKRPIYACLPCHKRRVKCDHLKPCTPCCLRGTPSQCEFTEEGSNAHTLQSDVIKNLTEECAYLESRLAELESSGQSSQQSEKKG</sequence>
<dbReference type="GO" id="GO:0000981">
    <property type="term" value="F:DNA-binding transcription factor activity, RNA polymerase II-specific"/>
    <property type="evidence" value="ECO:0007669"/>
    <property type="project" value="InterPro"/>
</dbReference>
<keyword evidence="3" id="KW-0238">DNA-binding</keyword>
<dbReference type="PANTHER" id="PTHR31001">
    <property type="entry name" value="UNCHARACTERIZED TRANSCRIPTIONAL REGULATORY PROTEIN"/>
    <property type="match status" value="1"/>
</dbReference>
<keyword evidence="2" id="KW-0805">Transcription regulation</keyword>
<dbReference type="GO" id="GO:0005634">
    <property type="term" value="C:nucleus"/>
    <property type="evidence" value="ECO:0007669"/>
    <property type="project" value="UniProtKB-SubCell"/>
</dbReference>
<dbReference type="PANTHER" id="PTHR31001:SF89">
    <property type="entry name" value="ZN(2)-C6 FUNGAL-TYPE DOMAIN-CONTAINING PROTEIN"/>
    <property type="match status" value="1"/>
</dbReference>
<evidence type="ECO:0000313" key="8">
    <source>
        <dbReference type="Proteomes" id="UP000326565"/>
    </source>
</evidence>
<dbReference type="GO" id="GO:0003677">
    <property type="term" value="F:DNA binding"/>
    <property type="evidence" value="ECO:0007669"/>
    <property type="project" value="UniProtKB-KW"/>
</dbReference>
<proteinExistence type="predicted"/>
<keyword evidence="4" id="KW-0804">Transcription</keyword>
<comment type="subcellular location">
    <subcellularLocation>
        <location evidence="1">Nucleus</location>
    </subcellularLocation>
</comment>
<evidence type="ECO:0000256" key="2">
    <source>
        <dbReference type="ARBA" id="ARBA00023015"/>
    </source>
</evidence>
<evidence type="ECO:0000313" key="7">
    <source>
        <dbReference type="EMBL" id="KAB8079044.1"/>
    </source>
</evidence>
<dbReference type="AlphaFoldDB" id="A0A5N5XHL6"/>
<dbReference type="GO" id="GO:0009893">
    <property type="term" value="P:positive regulation of metabolic process"/>
    <property type="evidence" value="ECO:0007669"/>
    <property type="project" value="UniProtKB-ARBA"/>
</dbReference>
<organism evidence="7 8">
    <name type="scientific">Aspergillus leporis</name>
    <dbReference type="NCBI Taxonomy" id="41062"/>
    <lineage>
        <taxon>Eukaryota</taxon>
        <taxon>Fungi</taxon>
        <taxon>Dikarya</taxon>
        <taxon>Ascomycota</taxon>
        <taxon>Pezizomycotina</taxon>
        <taxon>Eurotiomycetes</taxon>
        <taxon>Eurotiomycetidae</taxon>
        <taxon>Eurotiales</taxon>
        <taxon>Aspergillaceae</taxon>
        <taxon>Aspergillus</taxon>
        <taxon>Aspergillus subgen. Circumdati</taxon>
    </lineage>
</organism>
<accession>A0A5N5XHL6</accession>
<dbReference type="SMART" id="SM00066">
    <property type="entry name" value="GAL4"/>
    <property type="match status" value="1"/>
</dbReference>